<comment type="subcellular location">
    <subcellularLocation>
        <location evidence="4">Cell membrane</location>
    </subcellularLocation>
    <subcellularLocation>
        <location evidence="1">Membrane</location>
        <topology evidence="1">Multi-pass membrane protein</topology>
    </subcellularLocation>
</comment>
<evidence type="ECO:0000256" key="2">
    <source>
        <dbReference type="ARBA" id="ARBA00005278"/>
    </source>
</evidence>
<evidence type="ECO:0000313" key="7">
    <source>
        <dbReference type="Proteomes" id="UP000269301"/>
    </source>
</evidence>
<dbReference type="AlphaFoldDB" id="A0A495A443"/>
<gene>
    <name evidence="6" type="ORF">D8M06_07720</name>
</gene>
<accession>A0A495A443</accession>
<dbReference type="PANTHER" id="PTHR22550:SF5">
    <property type="entry name" value="LEUCINE ZIPPER PROTEIN 4"/>
    <property type="match status" value="1"/>
</dbReference>
<evidence type="ECO:0000313" key="6">
    <source>
        <dbReference type="EMBL" id="RKQ34261.1"/>
    </source>
</evidence>
<organism evidence="6 7">
    <name type="scientific">Oceanobacillus halophilus</name>
    <dbReference type="NCBI Taxonomy" id="930130"/>
    <lineage>
        <taxon>Bacteria</taxon>
        <taxon>Bacillati</taxon>
        <taxon>Bacillota</taxon>
        <taxon>Bacilli</taxon>
        <taxon>Bacillales</taxon>
        <taxon>Bacillaceae</taxon>
        <taxon>Oceanobacillus</taxon>
    </lineage>
</organism>
<proteinExistence type="inferred from homology"/>
<dbReference type="InterPro" id="IPR050768">
    <property type="entry name" value="UPF0353/GerABKA_families"/>
</dbReference>
<evidence type="ECO:0000256" key="1">
    <source>
        <dbReference type="ARBA" id="ARBA00004141"/>
    </source>
</evidence>
<dbReference type="InterPro" id="IPR004995">
    <property type="entry name" value="Spore_Ger"/>
</dbReference>
<evidence type="ECO:0000256" key="4">
    <source>
        <dbReference type="PIRNR" id="PIRNR005690"/>
    </source>
</evidence>
<dbReference type="Proteomes" id="UP000269301">
    <property type="component" value="Unassembled WGS sequence"/>
</dbReference>
<dbReference type="Pfam" id="PF03323">
    <property type="entry name" value="GerA"/>
    <property type="match status" value="1"/>
</dbReference>
<dbReference type="PANTHER" id="PTHR22550">
    <property type="entry name" value="SPORE GERMINATION PROTEIN"/>
    <property type="match status" value="1"/>
</dbReference>
<keyword evidence="3 4" id="KW-0472">Membrane</keyword>
<evidence type="ECO:0000256" key="3">
    <source>
        <dbReference type="ARBA" id="ARBA00023136"/>
    </source>
</evidence>
<keyword evidence="7" id="KW-1185">Reference proteome</keyword>
<name>A0A495A443_9BACI</name>
<feature type="transmembrane region" description="Helical" evidence="5">
    <location>
        <begin position="425"/>
        <end position="444"/>
    </location>
</feature>
<feature type="transmembrane region" description="Helical" evidence="5">
    <location>
        <begin position="368"/>
        <end position="386"/>
    </location>
</feature>
<keyword evidence="5" id="KW-1133">Transmembrane helix</keyword>
<comment type="caution">
    <text evidence="6">The sequence shown here is derived from an EMBL/GenBank/DDBJ whole genome shotgun (WGS) entry which is preliminary data.</text>
</comment>
<comment type="similarity">
    <text evidence="2 4">Belongs to the GerABKA family.</text>
</comment>
<feature type="transmembrane region" description="Helical" evidence="5">
    <location>
        <begin position="451"/>
        <end position="468"/>
    </location>
</feature>
<dbReference type="GO" id="GO:0009847">
    <property type="term" value="P:spore germination"/>
    <property type="evidence" value="ECO:0007669"/>
    <property type="project" value="UniProtKB-UniRule"/>
</dbReference>
<dbReference type="PIRSF" id="PIRSF005690">
    <property type="entry name" value="GerBA"/>
    <property type="match status" value="1"/>
</dbReference>
<feature type="transmembrane region" description="Helical" evidence="5">
    <location>
        <begin position="326"/>
        <end position="348"/>
    </location>
</feature>
<feature type="transmembrane region" description="Helical" evidence="5">
    <location>
        <begin position="398"/>
        <end position="419"/>
    </location>
</feature>
<reference evidence="6 7" key="1">
    <citation type="journal article" date="2016" name="Int. J. Syst. Evol. Microbiol.">
        <title>Oceanobacillus halophilus sp. nov., a novel moderately halophilic bacterium from a hypersaline lake.</title>
        <authorList>
            <person name="Amoozegar M.A."/>
            <person name="Bagheri M."/>
            <person name="Makhdoumi A."/>
            <person name="Nikou M.M."/>
            <person name="Fazeli S.A.S."/>
            <person name="Schumann P."/>
            <person name="Sproer C."/>
            <person name="Sanchez-Porro C."/>
            <person name="Ventosa A."/>
        </authorList>
    </citation>
    <scope>NUCLEOTIDE SEQUENCE [LARGE SCALE GENOMIC DNA]</scope>
    <source>
        <strain evidence="6 7">DSM 23996</strain>
    </source>
</reference>
<protein>
    <submittedName>
        <fullName evidence="6">Spore germination protein</fullName>
    </submittedName>
</protein>
<sequence length="532" mass="59550">MLKRSHEGCIDVKRDSKLKSILSSATKKLKDQDNHTSETLSNDIQKNKEKLKKQFGPSEDVIFRQLNIPFDDDTAQDTLLVFVDGMVDENAVRNNIINALITQPLKLQRGGDKLEKVKSKVSIFNTVTNETDIEKAVFEILQGSAFLLVEGYDQGLLMNVAGFELRSPEEPETERMVRGARDGFIESISTNMALLRRRIPHTSLQFETIKIGKYSQTQIAIAYVKDITDPKLVERIKLRLHQINVDAIENSGEIEQSIEDHPFSIFPTIGNTGRPDKASALLMEGRVILIVDGDPCILYAPYLCLESIQSLEDYTSRPYYTSFIRIIRFVSFLISILFPALYIAVLNFHKVMIPSEMVVPLIQARETVPFPLAMEIIIIILMFETVREAGIRLPQQVGSALSIVGALIFGQVAVSAGIMGAPTTVVVSISYIASFINSSISGVISLLRIGLFIAASLFGGYGLIMAMLGLLTHMVSLTSIGIPYMAPFAPFYFRDWNDTLIRFPYRWLKQRPKSIPNKRPKKIESLPKTGDK</sequence>
<dbReference type="GO" id="GO:0005886">
    <property type="term" value="C:plasma membrane"/>
    <property type="evidence" value="ECO:0007669"/>
    <property type="project" value="UniProtKB-SubCell"/>
</dbReference>
<keyword evidence="5" id="KW-0812">Transmembrane</keyword>
<feature type="transmembrane region" description="Helical" evidence="5">
    <location>
        <begin position="474"/>
        <end position="493"/>
    </location>
</feature>
<dbReference type="EMBL" id="RBZP01000004">
    <property type="protein sequence ID" value="RKQ34261.1"/>
    <property type="molecule type" value="Genomic_DNA"/>
</dbReference>
<evidence type="ECO:0000256" key="5">
    <source>
        <dbReference type="SAM" id="Phobius"/>
    </source>
</evidence>